<proteinExistence type="predicted"/>
<name>A0A8S5T853_9CAUD</name>
<protein>
    <submittedName>
        <fullName evidence="1">Uncharacterized protein</fullName>
    </submittedName>
</protein>
<accession>A0A8S5T853</accession>
<organism evidence="1">
    <name type="scientific">Podoviridae sp. ctU557</name>
    <dbReference type="NCBI Taxonomy" id="2827736"/>
    <lineage>
        <taxon>Viruses</taxon>
        <taxon>Duplodnaviria</taxon>
        <taxon>Heunggongvirae</taxon>
        <taxon>Uroviricota</taxon>
        <taxon>Caudoviricetes</taxon>
    </lineage>
</organism>
<sequence>MSSFDEDMKEMRRQVTAEVIYTIGSDPRLYNLLKNNKTGKEMKVAVYAYAEEHDNEFGPVFKAELDALNRNDWKAVVEGI</sequence>
<dbReference type="EMBL" id="BK032771">
    <property type="protein sequence ID" value="DAF59525.1"/>
    <property type="molecule type" value="Genomic_DNA"/>
</dbReference>
<reference evidence="1" key="1">
    <citation type="journal article" date="2021" name="Proc. Natl. Acad. Sci. U.S.A.">
        <title>A Catalog of Tens of Thousands of Viruses from Human Metagenomes Reveals Hidden Associations with Chronic Diseases.</title>
        <authorList>
            <person name="Tisza M.J."/>
            <person name="Buck C.B."/>
        </authorList>
    </citation>
    <scope>NUCLEOTIDE SEQUENCE</scope>
    <source>
        <strain evidence="1">CtU557</strain>
    </source>
</reference>
<evidence type="ECO:0000313" key="1">
    <source>
        <dbReference type="EMBL" id="DAF59525.1"/>
    </source>
</evidence>